<evidence type="ECO:0000256" key="11">
    <source>
        <dbReference type="ARBA" id="ARBA00061427"/>
    </source>
</evidence>
<dbReference type="OrthoDB" id="9805897at2"/>
<comment type="catalytic activity">
    <reaction evidence="10">
        <text>5-amino-1-(5-phospho-beta-D-ribosyl)imidazole + AH2 + S-adenosyl-L-methionine = 5-hydroxybenzimidazole + 5'-deoxyadenosine + formate + L-methionine + A + NH4(+) + phosphate + 2 H(+)</text>
        <dbReference type="Rhea" id="RHEA:53504"/>
        <dbReference type="ChEBI" id="CHEBI:13193"/>
        <dbReference type="ChEBI" id="CHEBI:15378"/>
        <dbReference type="ChEBI" id="CHEBI:15740"/>
        <dbReference type="ChEBI" id="CHEBI:17319"/>
        <dbReference type="ChEBI" id="CHEBI:17499"/>
        <dbReference type="ChEBI" id="CHEBI:28938"/>
        <dbReference type="ChEBI" id="CHEBI:43474"/>
        <dbReference type="ChEBI" id="CHEBI:57844"/>
        <dbReference type="ChEBI" id="CHEBI:59789"/>
        <dbReference type="ChEBI" id="CHEBI:137404"/>
        <dbReference type="ChEBI" id="CHEBI:137981"/>
        <dbReference type="EC" id="4.1.99.23"/>
    </reaction>
</comment>
<evidence type="ECO:0000256" key="8">
    <source>
        <dbReference type="ARBA" id="ARBA00023014"/>
    </source>
</evidence>
<dbReference type="EC" id="4.1.99.17" evidence="12"/>
<dbReference type="GO" id="GO:0009228">
    <property type="term" value="P:thiamine biosynthetic process"/>
    <property type="evidence" value="ECO:0007669"/>
    <property type="project" value="UniProtKB-UniRule"/>
</dbReference>
<evidence type="ECO:0000256" key="10">
    <source>
        <dbReference type="ARBA" id="ARBA00052156"/>
    </source>
</evidence>
<dbReference type="Proteomes" id="UP000288096">
    <property type="component" value="Unassembled WGS sequence"/>
</dbReference>
<comment type="subunit">
    <text evidence="2">Homodimer.</text>
</comment>
<organism evidence="13 14">
    <name type="scientific">Desulfonema ishimotonii</name>
    <dbReference type="NCBI Taxonomy" id="45657"/>
    <lineage>
        <taxon>Bacteria</taxon>
        <taxon>Pseudomonadati</taxon>
        <taxon>Thermodesulfobacteriota</taxon>
        <taxon>Desulfobacteria</taxon>
        <taxon>Desulfobacterales</taxon>
        <taxon>Desulfococcaceae</taxon>
        <taxon>Desulfonema</taxon>
    </lineage>
</organism>
<dbReference type="GO" id="GO:0070284">
    <property type="term" value="F:phosphomethylpyrimidine synthase activity"/>
    <property type="evidence" value="ECO:0007669"/>
    <property type="project" value="UniProtKB-EC"/>
</dbReference>
<evidence type="ECO:0000256" key="5">
    <source>
        <dbReference type="ARBA" id="ARBA00022723"/>
    </source>
</evidence>
<comment type="caution">
    <text evidence="13">The sequence shown here is derived from an EMBL/GenBank/DDBJ whole genome shotgun (WGS) entry which is preliminary data.</text>
</comment>
<sequence>MSTLIDELQQGNTPDFINRIAADEGIDVRTLTDKIISGRVVVCRNNRHRFDPIAIGEGTRIKVNANLGTSPTQCDFDNEIGKIKAAIHSGADAVMDLSIAGDISGFRKRITGECNITLGTVPMYEAMIGVDSPEQMNIDRFLKVVRKQAEEGVDFMTIHAGLLRKHIPFAEKRVLGVVSRGGAIMVQWMRHHQRESFLYEHFDAILEIAREYDITMSLGDGLRPGCTADANDAAQFGELEAIGELVQRCRAANVQVMVEGPGHVPLHLIEENIRKQKAICDGAPFYVLGPLVMDYAAGYDHIAGAIGGALAAWFGADFLCYVTPAEHLRLPTTDDVREGVIASRIAASAVDLSRQNPREIRRNLEMSEARNAFDWEAQERLAIDKGKFCKYLEKVESGQKGDSEHPCSMCGDWCAIKRIRKH</sequence>
<dbReference type="PANTHER" id="PTHR30557:SF1">
    <property type="entry name" value="PHOSPHOMETHYLPYRIMIDINE SYNTHASE, CHLOROPLASTIC"/>
    <property type="match status" value="1"/>
</dbReference>
<dbReference type="InterPro" id="IPR038521">
    <property type="entry name" value="ThiC/Bza_core_dom"/>
</dbReference>
<keyword evidence="9" id="KW-0456">Lyase</keyword>
<dbReference type="EMBL" id="BEXT01000001">
    <property type="protein sequence ID" value="GBC61396.1"/>
    <property type="molecule type" value="Genomic_DNA"/>
</dbReference>
<dbReference type="PANTHER" id="PTHR30557">
    <property type="entry name" value="THIAMINE BIOSYNTHESIS PROTEIN THIC"/>
    <property type="match status" value="1"/>
</dbReference>
<dbReference type="GO" id="GO:0051539">
    <property type="term" value="F:4 iron, 4 sulfur cluster binding"/>
    <property type="evidence" value="ECO:0007669"/>
    <property type="project" value="UniProtKB-KW"/>
</dbReference>
<dbReference type="RefSeq" id="WP_124328694.1">
    <property type="nucleotide sequence ID" value="NZ_BEXT01000001.1"/>
</dbReference>
<keyword evidence="3" id="KW-0004">4Fe-4S</keyword>
<proteinExistence type="inferred from homology"/>
<dbReference type="FunFam" id="3.20.20.540:FF:000001">
    <property type="entry name" value="Phosphomethylpyrimidine synthase"/>
    <property type="match status" value="1"/>
</dbReference>
<evidence type="ECO:0000256" key="1">
    <source>
        <dbReference type="ARBA" id="ARBA00001966"/>
    </source>
</evidence>
<evidence type="ECO:0000256" key="9">
    <source>
        <dbReference type="ARBA" id="ARBA00023239"/>
    </source>
</evidence>
<keyword evidence="5" id="KW-0479">Metal-binding</keyword>
<evidence type="ECO:0000313" key="14">
    <source>
        <dbReference type="Proteomes" id="UP000288096"/>
    </source>
</evidence>
<dbReference type="NCBIfam" id="TIGR00190">
    <property type="entry name" value="thiC"/>
    <property type="match status" value="1"/>
</dbReference>
<dbReference type="NCBIfam" id="NF009895">
    <property type="entry name" value="PRK13352.1"/>
    <property type="match status" value="1"/>
</dbReference>
<keyword evidence="4" id="KW-0949">S-adenosyl-L-methionine</keyword>
<comment type="cofactor">
    <cofactor evidence="1">
        <name>[4Fe-4S] cluster</name>
        <dbReference type="ChEBI" id="CHEBI:49883"/>
    </cofactor>
</comment>
<dbReference type="Pfam" id="PF01964">
    <property type="entry name" value="ThiC_Rad_SAM"/>
    <property type="match status" value="1"/>
</dbReference>
<keyword evidence="14" id="KW-1185">Reference proteome</keyword>
<evidence type="ECO:0000256" key="7">
    <source>
        <dbReference type="ARBA" id="ARBA00023004"/>
    </source>
</evidence>
<dbReference type="Gene3D" id="3.20.20.540">
    <property type="entry name" value="Radical SAM ThiC family, central domain"/>
    <property type="match status" value="1"/>
</dbReference>
<dbReference type="InterPro" id="IPR002817">
    <property type="entry name" value="ThiC/BzaA/B"/>
</dbReference>
<evidence type="ECO:0000256" key="3">
    <source>
        <dbReference type="ARBA" id="ARBA00022485"/>
    </source>
</evidence>
<reference evidence="14" key="1">
    <citation type="submission" date="2017-11" db="EMBL/GenBank/DDBJ databases">
        <authorList>
            <person name="Watanabe M."/>
            <person name="Kojima H."/>
        </authorList>
    </citation>
    <scope>NUCLEOTIDE SEQUENCE [LARGE SCALE GENOMIC DNA]</scope>
    <source>
        <strain evidence="14">Tokyo 01</strain>
    </source>
</reference>
<dbReference type="SFLD" id="SFLDS00113">
    <property type="entry name" value="Radical_SAM_Phosphomethylpyrim"/>
    <property type="match status" value="1"/>
</dbReference>
<keyword evidence="6" id="KW-0862">Zinc</keyword>
<dbReference type="GO" id="GO:0046872">
    <property type="term" value="F:metal ion binding"/>
    <property type="evidence" value="ECO:0007669"/>
    <property type="project" value="UniProtKB-KW"/>
</dbReference>
<accession>A0A401FWQ8</accession>
<dbReference type="SFLD" id="SFLDG01114">
    <property type="entry name" value="phosphomethylpyrimidine_syntha"/>
    <property type="match status" value="1"/>
</dbReference>
<evidence type="ECO:0000313" key="13">
    <source>
        <dbReference type="EMBL" id="GBC61396.1"/>
    </source>
</evidence>
<protein>
    <recommendedName>
        <fullName evidence="12">Phosphomethylpyrimidine synthase</fullName>
        <ecNumber evidence="12">4.1.99.17</ecNumber>
    </recommendedName>
</protein>
<evidence type="ECO:0000256" key="6">
    <source>
        <dbReference type="ARBA" id="ARBA00022833"/>
    </source>
</evidence>
<name>A0A401FWQ8_9BACT</name>
<evidence type="ECO:0000256" key="12">
    <source>
        <dbReference type="NCBIfam" id="TIGR00190"/>
    </source>
</evidence>
<dbReference type="AlphaFoldDB" id="A0A401FWQ8"/>
<evidence type="ECO:0000256" key="2">
    <source>
        <dbReference type="ARBA" id="ARBA00011738"/>
    </source>
</evidence>
<evidence type="ECO:0000256" key="4">
    <source>
        <dbReference type="ARBA" id="ARBA00022691"/>
    </source>
</evidence>
<keyword evidence="8" id="KW-0411">Iron-sulfur</keyword>
<gene>
    <name evidence="13" type="ORF">DENIS_2356</name>
</gene>
<comment type="similarity">
    <text evidence="11">Belongs to the ThiC family. 5-hydroxybenzimidazole synthase subfamily.</text>
</comment>
<dbReference type="SFLD" id="SFLDF00407">
    <property type="entry name" value="phosphomethylpyrimidine_syntha"/>
    <property type="match status" value="1"/>
</dbReference>
<keyword evidence="7" id="KW-0408">Iron</keyword>
<reference evidence="14" key="2">
    <citation type="submission" date="2019-01" db="EMBL/GenBank/DDBJ databases">
        <title>Genome sequence of Desulfonema ishimotonii strain Tokyo 01.</title>
        <authorList>
            <person name="Fukui M."/>
        </authorList>
    </citation>
    <scope>NUCLEOTIDE SEQUENCE [LARGE SCALE GENOMIC DNA]</scope>
    <source>
        <strain evidence="14">Tokyo 01</strain>
    </source>
</reference>